<dbReference type="EMBL" id="JBHRSJ010000002">
    <property type="protein sequence ID" value="MFC2971070.1"/>
    <property type="molecule type" value="Genomic_DNA"/>
</dbReference>
<keyword evidence="1" id="KW-0472">Membrane</keyword>
<name>A0ABV7APT1_9GAMM</name>
<comment type="caution">
    <text evidence="2">The sequence shown here is derived from an EMBL/GenBank/DDBJ whole genome shotgun (WGS) entry which is preliminary data.</text>
</comment>
<evidence type="ECO:0000313" key="2">
    <source>
        <dbReference type="EMBL" id="MFC2971070.1"/>
    </source>
</evidence>
<evidence type="ECO:0000313" key="3">
    <source>
        <dbReference type="Proteomes" id="UP001595457"/>
    </source>
</evidence>
<evidence type="ECO:0000256" key="1">
    <source>
        <dbReference type="SAM" id="Phobius"/>
    </source>
</evidence>
<feature type="transmembrane region" description="Helical" evidence="1">
    <location>
        <begin position="45"/>
        <end position="65"/>
    </location>
</feature>
<proteinExistence type="predicted"/>
<keyword evidence="3" id="KW-1185">Reference proteome</keyword>
<accession>A0ABV7APT1</accession>
<organism evidence="2 3">
    <name type="scientific">Azotobacter bryophylli</name>
    <dbReference type="NCBI Taxonomy" id="1986537"/>
    <lineage>
        <taxon>Bacteria</taxon>
        <taxon>Pseudomonadati</taxon>
        <taxon>Pseudomonadota</taxon>
        <taxon>Gammaproteobacteria</taxon>
        <taxon>Pseudomonadales</taxon>
        <taxon>Pseudomonadaceae</taxon>
        <taxon>Azotobacter</taxon>
    </lineage>
</organism>
<gene>
    <name evidence="2" type="ORF">ACFOJE_02410</name>
</gene>
<sequence length="109" mass="11273">MRAGHPLQLAVGPALWGLWLVAVYAGLALGCLFGAAAGPDARRGLNVLLGAATLCIAAGLLWQAWRLWRASPPSATERFVARTGAALDLFAALATLFVGLPIAELPPCV</sequence>
<keyword evidence="1" id="KW-0812">Transmembrane</keyword>
<feature type="transmembrane region" description="Helical" evidence="1">
    <location>
        <begin position="16"/>
        <end position="38"/>
    </location>
</feature>
<dbReference type="RefSeq" id="WP_377812655.1">
    <property type="nucleotide sequence ID" value="NZ_JBHRSJ010000002.1"/>
</dbReference>
<dbReference type="Proteomes" id="UP001595457">
    <property type="component" value="Unassembled WGS sequence"/>
</dbReference>
<protein>
    <submittedName>
        <fullName evidence="2">Uncharacterized protein</fullName>
    </submittedName>
</protein>
<reference evidence="3" key="1">
    <citation type="journal article" date="2019" name="Int. J. Syst. Evol. Microbiol.">
        <title>The Global Catalogue of Microorganisms (GCM) 10K type strain sequencing project: providing services to taxonomists for standard genome sequencing and annotation.</title>
        <authorList>
            <consortium name="The Broad Institute Genomics Platform"/>
            <consortium name="The Broad Institute Genome Sequencing Center for Infectious Disease"/>
            <person name="Wu L."/>
            <person name="Ma J."/>
        </authorList>
    </citation>
    <scope>NUCLEOTIDE SEQUENCE [LARGE SCALE GENOMIC DNA]</scope>
    <source>
        <strain evidence="3">KCTC 62195</strain>
    </source>
</reference>
<feature type="transmembrane region" description="Helical" evidence="1">
    <location>
        <begin position="85"/>
        <end position="103"/>
    </location>
</feature>
<keyword evidence="1" id="KW-1133">Transmembrane helix</keyword>
<dbReference type="PROSITE" id="PS51257">
    <property type="entry name" value="PROKAR_LIPOPROTEIN"/>
    <property type="match status" value="1"/>
</dbReference>